<feature type="compositionally biased region" description="Basic and acidic residues" evidence="1">
    <location>
        <begin position="205"/>
        <end position="232"/>
    </location>
</feature>
<feature type="compositionally biased region" description="Basic and acidic residues" evidence="1">
    <location>
        <begin position="292"/>
        <end position="302"/>
    </location>
</feature>
<dbReference type="EMBL" id="CDMZ01004699">
    <property type="protein sequence ID" value="CEM50540.1"/>
    <property type="molecule type" value="Genomic_DNA"/>
</dbReference>
<sequence>MGCLHGARHDVFVGFGVHVERKRHDKTEKHLNRSRLPGGARESTHCGGRRVGGWELGDALSLRPAPCGPPWWVSSEVEVNLPESPVGVSGDFVNGVGAGGEGGGVGVLELKFRLLAIPNDGDGTEVPDPDNPVCLEPMRGGDFRIIRLVGGLPPAEVSSVGERGDNTIHVCEQRGGEKMEMVGISVEWGVPESVQLALLPLHVKRQSETETENPRRESDSEQHHGLSSRHSEIPCPSFSEERAQTVQDSETTDENQGKSGVSVCCPYTSVELRTRNRRIGREGGQSSLNASERQKAPAKEEGAFSDQSNSVALCPRPAEEAQSDNTILRLNPSPSTLQKSHDHARDRPQEERQRTQKTVLPLKRRRSVSESGLSQVKAGECDQAGGCVGGRSGYTLQGRDWGVLREEKQRRLTVSGSNFVASSSQSGDGRADPITGRRVVVSKNGRVAGEGGEVKKNGHEQVLCLHGARSAEVEAFVSMVGSALSARSAEGGVSVCTVAFARSARIAEVRPFVSTVASARTVKSVGGKASMSTVGGVLGARIAEERAFVSTADSATSARPVEVGAAVFTEMTADAALSASLSLLLPIDRFEPFLSLSLAQPAVPIDGSISQLVLSSANPHRDRTREGGGHFTSPLLFST</sequence>
<feature type="compositionally biased region" description="Basic and acidic residues" evidence="1">
    <location>
        <begin position="339"/>
        <end position="354"/>
    </location>
</feature>
<name>A0A0G4I0Y1_9ALVE</name>
<organism evidence="2">
    <name type="scientific">Chromera velia CCMP2878</name>
    <dbReference type="NCBI Taxonomy" id="1169474"/>
    <lineage>
        <taxon>Eukaryota</taxon>
        <taxon>Sar</taxon>
        <taxon>Alveolata</taxon>
        <taxon>Colpodellida</taxon>
        <taxon>Chromeraceae</taxon>
        <taxon>Chromera</taxon>
    </lineage>
</organism>
<protein>
    <submittedName>
        <fullName evidence="2">Uncharacterized protein</fullName>
    </submittedName>
</protein>
<proteinExistence type="predicted"/>
<accession>A0A0G4I0Y1</accession>
<gene>
    <name evidence="2" type="ORF">Cvel_10065</name>
</gene>
<dbReference type="VEuPathDB" id="CryptoDB:Cvel_10065"/>
<dbReference type="AlphaFoldDB" id="A0A0G4I0Y1"/>
<evidence type="ECO:0000313" key="2">
    <source>
        <dbReference type="EMBL" id="CEM50540.1"/>
    </source>
</evidence>
<feature type="compositionally biased region" description="Basic and acidic residues" evidence="1">
    <location>
        <begin position="619"/>
        <end position="628"/>
    </location>
</feature>
<feature type="region of interest" description="Disordered" evidence="1">
    <location>
        <begin position="617"/>
        <end position="639"/>
    </location>
</feature>
<feature type="region of interest" description="Disordered" evidence="1">
    <location>
        <begin position="275"/>
        <end position="374"/>
    </location>
</feature>
<dbReference type="PhylomeDB" id="A0A0G4I0Y1"/>
<reference evidence="2" key="1">
    <citation type="submission" date="2014-11" db="EMBL/GenBank/DDBJ databases">
        <authorList>
            <person name="Otto D Thomas"/>
            <person name="Naeem Raeece"/>
        </authorList>
    </citation>
    <scope>NUCLEOTIDE SEQUENCE</scope>
</reference>
<feature type="region of interest" description="Disordered" evidence="1">
    <location>
        <begin position="24"/>
        <end position="45"/>
    </location>
</feature>
<feature type="compositionally biased region" description="Polar residues" evidence="1">
    <location>
        <begin position="323"/>
        <end position="338"/>
    </location>
</feature>
<evidence type="ECO:0000256" key="1">
    <source>
        <dbReference type="SAM" id="MobiDB-lite"/>
    </source>
</evidence>
<feature type="region of interest" description="Disordered" evidence="1">
    <location>
        <begin position="205"/>
        <end position="262"/>
    </location>
</feature>